<reference evidence="1" key="3">
    <citation type="submission" date="2022-06" db="UniProtKB">
        <authorList>
            <consortium name="EnsemblPlants"/>
        </authorList>
    </citation>
    <scope>IDENTIFICATION</scope>
</reference>
<evidence type="ECO:0000313" key="2">
    <source>
        <dbReference type="Proteomes" id="UP000015106"/>
    </source>
</evidence>
<dbReference type="EnsemblPlants" id="TuG1812G0300000139.01.T01">
    <property type="protein sequence ID" value="TuG1812G0300000139.01.T01.cds369740"/>
    <property type="gene ID" value="TuG1812G0300000139.01"/>
</dbReference>
<keyword evidence="2" id="KW-1185">Reference proteome</keyword>
<reference evidence="1" key="2">
    <citation type="submission" date="2018-03" db="EMBL/GenBank/DDBJ databases">
        <title>The Triticum urartu genome reveals the dynamic nature of wheat genome evolution.</title>
        <authorList>
            <person name="Ling H."/>
            <person name="Ma B."/>
            <person name="Shi X."/>
            <person name="Liu H."/>
            <person name="Dong L."/>
            <person name="Sun H."/>
            <person name="Cao Y."/>
            <person name="Gao Q."/>
            <person name="Zheng S."/>
            <person name="Li Y."/>
            <person name="Yu Y."/>
            <person name="Du H."/>
            <person name="Qi M."/>
            <person name="Li Y."/>
            <person name="Yu H."/>
            <person name="Cui Y."/>
            <person name="Wang N."/>
            <person name="Chen C."/>
            <person name="Wu H."/>
            <person name="Zhao Y."/>
            <person name="Zhang J."/>
            <person name="Li Y."/>
            <person name="Zhou W."/>
            <person name="Zhang B."/>
            <person name="Hu W."/>
            <person name="Eijk M."/>
            <person name="Tang J."/>
            <person name="Witsenboer H."/>
            <person name="Zhao S."/>
            <person name="Li Z."/>
            <person name="Zhang A."/>
            <person name="Wang D."/>
            <person name="Liang C."/>
        </authorList>
    </citation>
    <scope>NUCLEOTIDE SEQUENCE [LARGE SCALE GENOMIC DNA]</scope>
    <source>
        <strain evidence="1">cv. G1812</strain>
    </source>
</reference>
<organism evidence="1 2">
    <name type="scientific">Triticum urartu</name>
    <name type="common">Red wild einkorn</name>
    <name type="synonym">Crithodium urartu</name>
    <dbReference type="NCBI Taxonomy" id="4572"/>
    <lineage>
        <taxon>Eukaryota</taxon>
        <taxon>Viridiplantae</taxon>
        <taxon>Streptophyta</taxon>
        <taxon>Embryophyta</taxon>
        <taxon>Tracheophyta</taxon>
        <taxon>Spermatophyta</taxon>
        <taxon>Magnoliopsida</taxon>
        <taxon>Liliopsida</taxon>
        <taxon>Poales</taxon>
        <taxon>Poaceae</taxon>
        <taxon>BOP clade</taxon>
        <taxon>Pooideae</taxon>
        <taxon>Triticodae</taxon>
        <taxon>Triticeae</taxon>
        <taxon>Triticinae</taxon>
        <taxon>Triticum</taxon>
    </lineage>
</organism>
<proteinExistence type="predicted"/>
<evidence type="ECO:0000313" key="1">
    <source>
        <dbReference type="EnsemblPlants" id="TuG1812G0300000139.01.T01.cds369740"/>
    </source>
</evidence>
<dbReference type="Gramene" id="TuG1812G0300000139.01.T01">
    <property type="protein sequence ID" value="TuG1812G0300000139.01.T01.cds369740"/>
    <property type="gene ID" value="TuG1812G0300000139.01"/>
</dbReference>
<dbReference type="AlphaFoldDB" id="A0A8R7TQ69"/>
<sequence length="48" mass="5473">MDTRMLNYLPEQAQRWLHTGSALLRPLPSTGRTMRKMMPLASTSLINS</sequence>
<name>A0A8R7TQ69_TRIUA</name>
<protein>
    <submittedName>
        <fullName evidence="1">Uncharacterized protein</fullName>
    </submittedName>
</protein>
<dbReference type="Proteomes" id="UP000015106">
    <property type="component" value="Chromosome 3"/>
</dbReference>
<reference evidence="2" key="1">
    <citation type="journal article" date="2013" name="Nature">
        <title>Draft genome of the wheat A-genome progenitor Triticum urartu.</title>
        <authorList>
            <person name="Ling H.Q."/>
            <person name="Zhao S."/>
            <person name="Liu D."/>
            <person name="Wang J."/>
            <person name="Sun H."/>
            <person name="Zhang C."/>
            <person name="Fan H."/>
            <person name="Li D."/>
            <person name="Dong L."/>
            <person name="Tao Y."/>
            <person name="Gao C."/>
            <person name="Wu H."/>
            <person name="Li Y."/>
            <person name="Cui Y."/>
            <person name="Guo X."/>
            <person name="Zheng S."/>
            <person name="Wang B."/>
            <person name="Yu K."/>
            <person name="Liang Q."/>
            <person name="Yang W."/>
            <person name="Lou X."/>
            <person name="Chen J."/>
            <person name="Feng M."/>
            <person name="Jian J."/>
            <person name="Zhang X."/>
            <person name="Luo G."/>
            <person name="Jiang Y."/>
            <person name="Liu J."/>
            <person name="Wang Z."/>
            <person name="Sha Y."/>
            <person name="Zhang B."/>
            <person name="Wu H."/>
            <person name="Tang D."/>
            <person name="Shen Q."/>
            <person name="Xue P."/>
            <person name="Zou S."/>
            <person name="Wang X."/>
            <person name="Liu X."/>
            <person name="Wang F."/>
            <person name="Yang Y."/>
            <person name="An X."/>
            <person name="Dong Z."/>
            <person name="Zhang K."/>
            <person name="Zhang X."/>
            <person name="Luo M.C."/>
            <person name="Dvorak J."/>
            <person name="Tong Y."/>
            <person name="Wang J."/>
            <person name="Yang H."/>
            <person name="Li Z."/>
            <person name="Wang D."/>
            <person name="Zhang A."/>
            <person name="Wang J."/>
        </authorList>
    </citation>
    <scope>NUCLEOTIDE SEQUENCE</scope>
    <source>
        <strain evidence="2">cv. G1812</strain>
    </source>
</reference>
<accession>A0A8R7TQ69</accession>